<dbReference type="SMART" id="SM00316">
    <property type="entry name" value="S1"/>
    <property type="match status" value="4"/>
</dbReference>
<dbReference type="SUPFAM" id="SSF50249">
    <property type="entry name" value="Nucleic acid-binding proteins"/>
    <property type="match status" value="4"/>
</dbReference>
<evidence type="ECO:0000313" key="8">
    <source>
        <dbReference type="Proteomes" id="UP000029669"/>
    </source>
</evidence>
<dbReference type="KEGG" id="tki:TKV_c12700"/>
<reference evidence="8" key="1">
    <citation type="journal article" date="2015" name="Genome Announc.">
        <title>Whole-Genome Sequences of 80 Environmental and Clinical Isolates of Burkholderia pseudomallei.</title>
        <authorList>
            <person name="Johnson S.L."/>
            <person name="Baker A.L."/>
            <person name="Chain P.S."/>
            <person name="Currie B.J."/>
            <person name="Daligault H.E."/>
            <person name="Davenport K.W."/>
            <person name="Davis C.B."/>
            <person name="Inglis T.J."/>
            <person name="Kaestli M."/>
            <person name="Koren S."/>
            <person name="Mayo M."/>
            <person name="Merritt A.J."/>
            <person name="Price E.P."/>
            <person name="Sarovich D.S."/>
            <person name="Warner J."/>
            <person name="Rosovitz M.J."/>
        </authorList>
    </citation>
    <scope>NUCLEOTIDE SEQUENCE [LARGE SCALE GENOMIC DNA]</scope>
    <source>
        <strain evidence="8">DSM 2030</strain>
    </source>
</reference>
<name>A0A097ARI4_THEKI</name>
<dbReference type="GO" id="GO:0006412">
    <property type="term" value="P:translation"/>
    <property type="evidence" value="ECO:0007669"/>
    <property type="project" value="TreeGrafter"/>
</dbReference>
<dbReference type="CDD" id="cd04465">
    <property type="entry name" value="S1_RPS1_repeat_ec2_hs2"/>
    <property type="match status" value="1"/>
</dbReference>
<dbReference type="CDD" id="cd05688">
    <property type="entry name" value="S1_RPS1_repeat_ec3"/>
    <property type="match status" value="1"/>
</dbReference>
<evidence type="ECO:0000313" key="7">
    <source>
        <dbReference type="EMBL" id="AIS52441.1"/>
    </source>
</evidence>
<dbReference type="FunFam" id="2.40.50.140:FF:000103">
    <property type="entry name" value="protein RRP5 homolog"/>
    <property type="match status" value="1"/>
</dbReference>
<dbReference type="InterPro" id="IPR003029">
    <property type="entry name" value="S1_domain"/>
</dbReference>
<evidence type="ECO:0000256" key="1">
    <source>
        <dbReference type="ARBA" id="ARBA00006767"/>
    </source>
</evidence>
<dbReference type="InterPro" id="IPR035104">
    <property type="entry name" value="Ribosomal_protein_S1-like"/>
</dbReference>
<proteinExistence type="inferred from homology"/>
<dbReference type="GO" id="GO:0003729">
    <property type="term" value="F:mRNA binding"/>
    <property type="evidence" value="ECO:0007669"/>
    <property type="project" value="TreeGrafter"/>
</dbReference>
<feature type="domain" description="S1 motif" evidence="6">
    <location>
        <begin position="16"/>
        <end position="85"/>
    </location>
</feature>
<evidence type="ECO:0000256" key="2">
    <source>
        <dbReference type="ARBA" id="ARBA00022980"/>
    </source>
</evidence>
<dbReference type="PROSITE" id="PS50126">
    <property type="entry name" value="S1"/>
    <property type="match status" value="4"/>
</dbReference>
<dbReference type="Proteomes" id="UP000029669">
    <property type="component" value="Chromosome"/>
</dbReference>
<feature type="domain" description="S1 motif" evidence="6">
    <location>
        <begin position="274"/>
        <end position="338"/>
    </location>
</feature>
<dbReference type="OrthoDB" id="9804077at2"/>
<dbReference type="InterPro" id="IPR050437">
    <property type="entry name" value="Ribos_protein_bS1-like"/>
</dbReference>
<evidence type="ECO:0000256" key="4">
    <source>
        <dbReference type="ARBA" id="ARBA00025604"/>
    </source>
</evidence>
<evidence type="ECO:0000256" key="5">
    <source>
        <dbReference type="SAM" id="Coils"/>
    </source>
</evidence>
<feature type="domain" description="S1 motif" evidence="6">
    <location>
        <begin position="103"/>
        <end position="168"/>
    </location>
</feature>
<dbReference type="GO" id="GO:0005840">
    <property type="term" value="C:ribosome"/>
    <property type="evidence" value="ECO:0007669"/>
    <property type="project" value="UniProtKB-KW"/>
</dbReference>
<dbReference type="CDD" id="cd05687">
    <property type="entry name" value="S1_RPS1_repeat_ec1_hs1"/>
    <property type="match status" value="1"/>
</dbReference>
<dbReference type="PRINTS" id="PR00681">
    <property type="entry name" value="RIBOSOMALS1"/>
</dbReference>
<protein>
    <submittedName>
        <fullName evidence="7">SSU ribosomal protein S1P</fullName>
    </submittedName>
</protein>
<dbReference type="HOGENOM" id="CLU_015805_4_5_9"/>
<dbReference type="EMBL" id="CP009170">
    <property type="protein sequence ID" value="AIS52441.1"/>
    <property type="molecule type" value="Genomic_DNA"/>
</dbReference>
<accession>A0A097ARI4</accession>
<keyword evidence="2 7" id="KW-0689">Ribosomal protein</keyword>
<feature type="coiled-coil region" evidence="5">
    <location>
        <begin position="161"/>
        <end position="188"/>
    </location>
</feature>
<comment type="function">
    <text evidence="4">Binds mRNA; thus facilitating recognition of the initiation point. It is needed to translate mRNA with a short Shine-Dalgarno (SD) purine-rich sequence.</text>
</comment>
<organism evidence="7 8">
    <name type="scientific">Thermoanaerobacter kivui</name>
    <name type="common">Acetogenium kivui</name>
    <dbReference type="NCBI Taxonomy" id="2325"/>
    <lineage>
        <taxon>Bacteria</taxon>
        <taxon>Bacillati</taxon>
        <taxon>Bacillota</taxon>
        <taxon>Clostridia</taxon>
        <taxon>Thermoanaerobacterales</taxon>
        <taxon>Thermoanaerobacteraceae</taxon>
        <taxon>Thermoanaerobacter</taxon>
    </lineage>
</organism>
<dbReference type="RefSeq" id="WP_049685197.1">
    <property type="nucleotide sequence ID" value="NZ_CP009170.1"/>
</dbReference>
<keyword evidence="3" id="KW-0687">Ribonucleoprotein</keyword>
<dbReference type="Gene3D" id="2.40.50.140">
    <property type="entry name" value="Nucleic acid-binding proteins"/>
    <property type="match status" value="4"/>
</dbReference>
<dbReference type="AlphaFoldDB" id="A0A097ARI4"/>
<dbReference type="eggNOG" id="COG0539">
    <property type="taxonomic scope" value="Bacteria"/>
</dbReference>
<dbReference type="Pfam" id="PF00575">
    <property type="entry name" value="S1"/>
    <property type="match status" value="4"/>
</dbReference>
<keyword evidence="8" id="KW-1185">Reference proteome</keyword>
<dbReference type="PANTHER" id="PTHR10724:SF7">
    <property type="entry name" value="SMALL RIBOSOMAL SUBUNIT PROTEIN BS1C"/>
    <property type="match status" value="1"/>
</dbReference>
<dbReference type="InterPro" id="IPR012340">
    <property type="entry name" value="NA-bd_OB-fold"/>
</dbReference>
<evidence type="ECO:0000259" key="6">
    <source>
        <dbReference type="PROSITE" id="PS50126"/>
    </source>
</evidence>
<dbReference type="PANTHER" id="PTHR10724">
    <property type="entry name" value="30S RIBOSOMAL PROTEIN S1"/>
    <property type="match status" value="1"/>
</dbReference>
<sequence>MSDFLEDYSFKIVRTGDIVKGKVIRVSDEGVIANIGYKSDAFVPKNELSLNPNFDVKKVFNIDDELDLYIINVENEEGNVLASKVMADQQLSKEKLQKAYENSDILEGEVIEVVKGGVIAYILGVKVFIPASQLELHYVDNLDEYLGKTVRIKIIEYIPNKKIIASQKEVLKSEKEEAKKRLLSTLKEGDIVEGVVKNVVNYGTFVDIGGFEGLIPLREMAWGKIKDPNEILKVGDKVSTYVLGVDEKNEKVTLSLRKVMPDPWEEVEQKYNVGDVLKGTITNITHFGVFVQIEPGVEGLVHKNNLENSIKKYAINDIMNVEILSINPKEKKISFREVPLEEEDIPEIEHQELTIRLGEIINKNI</sequence>
<dbReference type="STRING" id="2325.TKV_c12700"/>
<gene>
    <name evidence="7" type="ORF">TKV_c12700</name>
</gene>
<feature type="domain" description="S1 motif" evidence="6">
    <location>
        <begin position="189"/>
        <end position="257"/>
    </location>
</feature>
<dbReference type="GO" id="GO:0003735">
    <property type="term" value="F:structural constituent of ribosome"/>
    <property type="evidence" value="ECO:0007669"/>
    <property type="project" value="TreeGrafter"/>
</dbReference>
<evidence type="ECO:0000256" key="3">
    <source>
        <dbReference type="ARBA" id="ARBA00023274"/>
    </source>
</evidence>
<comment type="similarity">
    <text evidence="1">Belongs to the bacterial ribosomal protein bS1 family.</text>
</comment>
<keyword evidence="5" id="KW-0175">Coiled coil</keyword>